<evidence type="ECO:0000313" key="3">
    <source>
        <dbReference type="Proteomes" id="UP000305874"/>
    </source>
</evidence>
<dbReference type="InterPro" id="IPR045584">
    <property type="entry name" value="Pilin-like"/>
</dbReference>
<evidence type="ECO:0000256" key="1">
    <source>
        <dbReference type="SAM" id="Phobius"/>
    </source>
</evidence>
<sequence>MRGVSGFTLVELIIVIVLLAIVAIGTTQFISLGAQIYTEGQQRSELVSQARFLILRLEKELRNALPNATNFDASTGCLNFIPIVSSGTYLDEATDNPLRIVDFQDAVKAGNSISIFPVGPSNLRKETVSSVVVENTGKLTKKVTFNTAFEEESPAKRYFIIDEPVSICAKSEGGRTVLERRVGSSGSWLAVDIRDWVASYDPQTANVHFALELRSARGESLQISHEVHIANAP</sequence>
<reference evidence="3" key="2">
    <citation type="submission" date="2019-06" db="EMBL/GenBank/DDBJ databases">
        <title>Co-occurence of chitin degradation, pigmentation and bioactivity in marine Pseudoalteromonas.</title>
        <authorList>
            <person name="Sonnenschein E.C."/>
            <person name="Bech P.K."/>
        </authorList>
    </citation>
    <scope>NUCLEOTIDE SEQUENCE [LARGE SCALE GENOMIC DNA]</scope>
    <source>
        <strain evidence="3">S2897</strain>
    </source>
</reference>
<dbReference type="PROSITE" id="PS00409">
    <property type="entry name" value="PROKAR_NTER_METHYL"/>
    <property type="match status" value="1"/>
</dbReference>
<organism evidence="2 3">
    <name type="scientific">Pseudoalteromonas ruthenica</name>
    <dbReference type="NCBI Taxonomy" id="151081"/>
    <lineage>
        <taxon>Bacteria</taxon>
        <taxon>Pseudomonadati</taxon>
        <taxon>Pseudomonadota</taxon>
        <taxon>Gammaproteobacteria</taxon>
        <taxon>Alteromonadales</taxon>
        <taxon>Pseudoalteromonadaceae</taxon>
        <taxon>Pseudoalteromonas</taxon>
    </lineage>
</organism>
<dbReference type="Proteomes" id="UP000305874">
    <property type="component" value="Unassembled WGS sequence"/>
</dbReference>
<dbReference type="RefSeq" id="WP_138548658.1">
    <property type="nucleotide sequence ID" value="NZ_PNCG01000015.1"/>
</dbReference>
<dbReference type="AlphaFoldDB" id="A0A5S3Z3J1"/>
<dbReference type="Pfam" id="PF07963">
    <property type="entry name" value="N_methyl"/>
    <property type="match status" value="1"/>
</dbReference>
<dbReference type="NCBIfam" id="TIGR02532">
    <property type="entry name" value="IV_pilin_GFxxxE"/>
    <property type="match status" value="1"/>
</dbReference>
<name>A0A5S3Z3J1_9GAMM</name>
<keyword evidence="1" id="KW-0472">Membrane</keyword>
<proteinExistence type="predicted"/>
<evidence type="ECO:0000313" key="2">
    <source>
        <dbReference type="EMBL" id="TMP86177.1"/>
    </source>
</evidence>
<gene>
    <name evidence="2" type="ORF">CWC05_14545</name>
</gene>
<accession>A0A5S3Z3J1</accession>
<dbReference type="EMBL" id="PNCG01000015">
    <property type="protein sequence ID" value="TMP86177.1"/>
    <property type="molecule type" value="Genomic_DNA"/>
</dbReference>
<dbReference type="SUPFAM" id="SSF54523">
    <property type="entry name" value="Pili subunits"/>
    <property type="match status" value="1"/>
</dbReference>
<reference evidence="2 3" key="1">
    <citation type="submission" date="2017-12" db="EMBL/GenBank/DDBJ databases">
        <authorList>
            <person name="Paulsen S."/>
            <person name="Gram L.K."/>
        </authorList>
    </citation>
    <scope>NUCLEOTIDE SEQUENCE [LARGE SCALE GENOMIC DNA]</scope>
    <source>
        <strain evidence="2 3">S2897</strain>
    </source>
</reference>
<dbReference type="InterPro" id="IPR012902">
    <property type="entry name" value="N_methyl_site"/>
</dbReference>
<dbReference type="Gene3D" id="3.30.700.10">
    <property type="entry name" value="Glycoprotein, Type 4 Pilin"/>
    <property type="match status" value="1"/>
</dbReference>
<feature type="transmembrane region" description="Helical" evidence="1">
    <location>
        <begin position="12"/>
        <end position="34"/>
    </location>
</feature>
<protein>
    <submittedName>
        <fullName evidence="2">Type II secretion system protein</fullName>
    </submittedName>
</protein>
<comment type="caution">
    <text evidence="2">The sequence shown here is derived from an EMBL/GenBank/DDBJ whole genome shotgun (WGS) entry which is preliminary data.</text>
</comment>
<keyword evidence="1" id="KW-1133">Transmembrane helix</keyword>
<keyword evidence="1" id="KW-0812">Transmembrane</keyword>